<evidence type="ECO:0000313" key="8">
    <source>
        <dbReference type="EMBL" id="RII84527.1"/>
    </source>
</evidence>
<proteinExistence type="predicted"/>
<evidence type="ECO:0000256" key="7">
    <source>
        <dbReference type="SAM" id="Phobius"/>
    </source>
</evidence>
<feature type="compositionally biased region" description="Basic and acidic residues" evidence="6">
    <location>
        <begin position="187"/>
        <end position="196"/>
    </location>
</feature>
<dbReference type="OrthoDB" id="5298112at2"/>
<name>A0A3A1YVG1_9BURK</name>
<dbReference type="NCBIfam" id="TIGR04409">
    <property type="entry name" value="LptC_YrbK"/>
    <property type="match status" value="1"/>
</dbReference>
<keyword evidence="1" id="KW-1003">Cell membrane</keyword>
<accession>A0A3A1YVG1</accession>
<dbReference type="GO" id="GO:0030288">
    <property type="term" value="C:outer membrane-bounded periplasmic space"/>
    <property type="evidence" value="ECO:0007669"/>
    <property type="project" value="TreeGrafter"/>
</dbReference>
<evidence type="ECO:0000313" key="11">
    <source>
        <dbReference type="Proteomes" id="UP000266483"/>
    </source>
</evidence>
<dbReference type="PANTHER" id="PTHR37481">
    <property type="entry name" value="LIPOPOLYSACCHARIDE EXPORT SYSTEM PROTEIN LPTC"/>
    <property type="match status" value="1"/>
</dbReference>
<keyword evidence="11" id="KW-1185">Reference proteome</keyword>
<feature type="region of interest" description="Disordered" evidence="6">
    <location>
        <begin position="185"/>
        <end position="204"/>
    </location>
</feature>
<evidence type="ECO:0000256" key="1">
    <source>
        <dbReference type="ARBA" id="ARBA00022475"/>
    </source>
</evidence>
<dbReference type="Pfam" id="PF06835">
    <property type="entry name" value="LptC"/>
    <property type="match status" value="1"/>
</dbReference>
<sequence>MKERLPGFIAILLLCSLVVLSWWAAEYTQRAVQLEPPRRITHEPDAWSENFVMVRTNPQGEAINRLEGDYLQHYPDDDSYEVDNARAVGQRAGSPITVGTGNKAVMDQDGSRITLTGDAHLHRVPYDDRPALDVTSEKLILLPDEDVAYTDLPALVQNGKSRINGKGMRYDNESRTLEVFSASDVKISGEESRSQRTENATSND</sequence>
<gene>
    <name evidence="9" type="primary">lptC</name>
    <name evidence="8" type="ORF">CJO09_04795</name>
    <name evidence="9" type="ORF">CJP73_02045</name>
</gene>
<dbReference type="EMBL" id="NQYH01000001">
    <property type="protein sequence ID" value="RIY42243.1"/>
    <property type="molecule type" value="Genomic_DNA"/>
</dbReference>
<dbReference type="RefSeq" id="WP_114421328.1">
    <property type="nucleotide sequence ID" value="NZ_CP170494.1"/>
</dbReference>
<dbReference type="Proteomes" id="UP000266483">
    <property type="component" value="Unassembled WGS sequence"/>
</dbReference>
<dbReference type="EMBL" id="NQOU01000001">
    <property type="protein sequence ID" value="RII84527.1"/>
    <property type="molecule type" value="Genomic_DNA"/>
</dbReference>
<feature type="transmembrane region" description="Helical" evidence="7">
    <location>
        <begin position="7"/>
        <end position="25"/>
    </location>
</feature>
<evidence type="ECO:0000256" key="5">
    <source>
        <dbReference type="ARBA" id="ARBA00023136"/>
    </source>
</evidence>
<evidence type="ECO:0000313" key="10">
    <source>
        <dbReference type="Proteomes" id="UP000266206"/>
    </source>
</evidence>
<dbReference type="Proteomes" id="UP000266206">
    <property type="component" value="Unassembled WGS sequence"/>
</dbReference>
<keyword evidence="5 7" id="KW-0472">Membrane</keyword>
<dbReference type="GO" id="GO:0015221">
    <property type="term" value="F:lipopolysaccharide transmembrane transporter activity"/>
    <property type="evidence" value="ECO:0007669"/>
    <property type="project" value="InterPro"/>
</dbReference>
<evidence type="ECO:0000256" key="4">
    <source>
        <dbReference type="ARBA" id="ARBA00022989"/>
    </source>
</evidence>
<organism evidence="9 10">
    <name type="scientific">Neopusillimonas maritima</name>
    <dbReference type="NCBI Taxonomy" id="2026239"/>
    <lineage>
        <taxon>Bacteria</taxon>
        <taxon>Pseudomonadati</taxon>
        <taxon>Pseudomonadota</taxon>
        <taxon>Betaproteobacteria</taxon>
        <taxon>Burkholderiales</taxon>
        <taxon>Alcaligenaceae</taxon>
        <taxon>Neopusillimonas</taxon>
    </lineage>
</organism>
<dbReference type="PANTHER" id="PTHR37481:SF1">
    <property type="entry name" value="LIPOPOLYSACCHARIDE EXPORT SYSTEM PROTEIN LPTC"/>
    <property type="match status" value="1"/>
</dbReference>
<evidence type="ECO:0000313" key="9">
    <source>
        <dbReference type="EMBL" id="RIY42243.1"/>
    </source>
</evidence>
<keyword evidence="4 7" id="KW-1133">Transmembrane helix</keyword>
<dbReference type="InterPro" id="IPR010664">
    <property type="entry name" value="LipoPS_assembly_LptC-rel"/>
</dbReference>
<protein>
    <submittedName>
        <fullName evidence="9">LPS export ABC transporter periplasmic protein LptC</fullName>
    </submittedName>
</protein>
<dbReference type="GO" id="GO:0005886">
    <property type="term" value="C:plasma membrane"/>
    <property type="evidence" value="ECO:0007669"/>
    <property type="project" value="InterPro"/>
</dbReference>
<keyword evidence="2" id="KW-0997">Cell inner membrane</keyword>
<dbReference type="GO" id="GO:0017089">
    <property type="term" value="F:glycolipid transfer activity"/>
    <property type="evidence" value="ECO:0007669"/>
    <property type="project" value="TreeGrafter"/>
</dbReference>
<reference evidence="10 11" key="1">
    <citation type="submission" date="2017-08" db="EMBL/GenBank/DDBJ databases">
        <title>Pusillimonas indicus sp. nov., a member of the family Alcaligenaceae isolated from surface seawater.</title>
        <authorList>
            <person name="Li J."/>
        </authorList>
    </citation>
    <scope>NUCLEOTIDE SEQUENCE [LARGE SCALE GENOMIC DNA]</scope>
    <source>
        <strain evidence="8 11">17-4A</strain>
        <strain evidence="9 10">L52-1-41</strain>
    </source>
</reference>
<evidence type="ECO:0000256" key="6">
    <source>
        <dbReference type="SAM" id="MobiDB-lite"/>
    </source>
</evidence>
<evidence type="ECO:0000256" key="3">
    <source>
        <dbReference type="ARBA" id="ARBA00022692"/>
    </source>
</evidence>
<dbReference type="AlphaFoldDB" id="A0A3A1YVG1"/>
<dbReference type="InterPro" id="IPR026265">
    <property type="entry name" value="LptC"/>
</dbReference>
<comment type="caution">
    <text evidence="9">The sequence shown here is derived from an EMBL/GenBank/DDBJ whole genome shotgun (WGS) entry which is preliminary data.</text>
</comment>
<dbReference type="Gene3D" id="2.60.450.10">
    <property type="entry name" value="Lipopolysaccharide (LPS) transport protein A like domain"/>
    <property type="match status" value="1"/>
</dbReference>
<dbReference type="InterPro" id="IPR052363">
    <property type="entry name" value="LPS_export_LptC"/>
</dbReference>
<keyword evidence="3 7" id="KW-0812">Transmembrane</keyword>
<evidence type="ECO:0000256" key="2">
    <source>
        <dbReference type="ARBA" id="ARBA00022519"/>
    </source>
</evidence>